<dbReference type="EMBL" id="DTAU01000108">
    <property type="protein sequence ID" value="HFQ79160.1"/>
    <property type="molecule type" value="Genomic_DNA"/>
</dbReference>
<name>A0A832ALS1_9CREN</name>
<gene>
    <name evidence="2" type="ORF">ENT99_05620</name>
</gene>
<proteinExistence type="predicted"/>
<organism evidence="2">
    <name type="scientific">Ignisphaera aggregans</name>
    <dbReference type="NCBI Taxonomy" id="334771"/>
    <lineage>
        <taxon>Archaea</taxon>
        <taxon>Thermoproteota</taxon>
        <taxon>Thermoprotei</taxon>
        <taxon>Desulfurococcales</taxon>
        <taxon>Desulfurococcaceae</taxon>
        <taxon>Ignisphaera</taxon>
    </lineage>
</organism>
<comment type="caution">
    <text evidence="2">The sequence shown here is derived from an EMBL/GenBank/DDBJ whole genome shotgun (WGS) entry which is preliminary data.</text>
</comment>
<evidence type="ECO:0000313" key="2">
    <source>
        <dbReference type="EMBL" id="HFQ79160.1"/>
    </source>
</evidence>
<accession>A0A832ALS1</accession>
<dbReference type="SUPFAM" id="SSF53300">
    <property type="entry name" value="vWA-like"/>
    <property type="match status" value="1"/>
</dbReference>
<dbReference type="PROSITE" id="PS50234">
    <property type="entry name" value="VWFA"/>
    <property type="match status" value="1"/>
</dbReference>
<protein>
    <submittedName>
        <fullName evidence="2">VWA domain-containing protein</fullName>
    </submittedName>
</protein>
<reference evidence="2" key="1">
    <citation type="journal article" date="2020" name="mSystems">
        <title>Genome- and Community-Level Interaction Insights into Carbon Utilization and Element Cycling Functions of Hydrothermarchaeota in Hydrothermal Sediment.</title>
        <authorList>
            <person name="Zhou Z."/>
            <person name="Liu Y."/>
            <person name="Xu W."/>
            <person name="Pan J."/>
            <person name="Luo Z.H."/>
            <person name="Li M."/>
        </authorList>
    </citation>
    <scope>NUCLEOTIDE SEQUENCE</scope>
    <source>
        <strain evidence="2">SpSt-629</strain>
    </source>
</reference>
<feature type="domain" description="VWFA" evidence="1">
    <location>
        <begin position="7"/>
        <end position="190"/>
    </location>
</feature>
<evidence type="ECO:0000259" key="1">
    <source>
        <dbReference type="PROSITE" id="PS50234"/>
    </source>
</evidence>
<dbReference type="InterPro" id="IPR036465">
    <property type="entry name" value="vWFA_dom_sf"/>
</dbReference>
<dbReference type="InterPro" id="IPR002035">
    <property type="entry name" value="VWF_A"/>
</dbReference>
<sequence>MSSSIQSIAFILDISKSMDEHYNYIGKKIEISKQLFSRLSEALFRSIKEPYRLHLYVFPSPIPDAIPCEKVYQLTIVDSYTLTIFNRALNSISRTRPTTPLVESLIYVAKDIEDHGLIITITDGIYIGTSSERISELMNVIEEKDIYIVILCLNLNPENLIKLISNRIAIEVLYSSQLHSLLLSNTIEYIIYTKILPKIRRSIT</sequence>
<dbReference type="Gene3D" id="3.40.50.410">
    <property type="entry name" value="von Willebrand factor, type A domain"/>
    <property type="match status" value="1"/>
</dbReference>
<dbReference type="AlphaFoldDB" id="A0A832ALS1"/>